<dbReference type="OrthoDB" id="168337at2759"/>
<dbReference type="VEuPathDB" id="FungiDB:SPRG_06624"/>
<feature type="compositionally biased region" description="Polar residues" evidence="1">
    <location>
        <begin position="166"/>
        <end position="175"/>
    </location>
</feature>
<gene>
    <name evidence="2" type="ORF">SPRG_06624</name>
</gene>
<dbReference type="OMA" id="WGTHDIS"/>
<evidence type="ECO:0000313" key="2">
    <source>
        <dbReference type="EMBL" id="KDO28386.1"/>
    </source>
</evidence>
<dbReference type="Proteomes" id="UP000030745">
    <property type="component" value="Unassembled WGS sequence"/>
</dbReference>
<dbReference type="KEGG" id="spar:SPRG_06624"/>
<keyword evidence="3" id="KW-1185">Reference proteome</keyword>
<feature type="compositionally biased region" description="Low complexity" evidence="1">
    <location>
        <begin position="126"/>
        <end position="139"/>
    </location>
</feature>
<protein>
    <submittedName>
        <fullName evidence="2">Uncharacterized protein</fullName>
    </submittedName>
</protein>
<evidence type="ECO:0000256" key="1">
    <source>
        <dbReference type="SAM" id="MobiDB-lite"/>
    </source>
</evidence>
<accession>A0A067CPC8</accession>
<reference evidence="2 3" key="1">
    <citation type="journal article" date="2013" name="PLoS Genet.">
        <title>Distinctive expansion of potential virulence genes in the genome of the oomycete fish pathogen Saprolegnia parasitica.</title>
        <authorList>
            <person name="Jiang R.H."/>
            <person name="de Bruijn I."/>
            <person name="Haas B.J."/>
            <person name="Belmonte R."/>
            <person name="Lobach L."/>
            <person name="Christie J."/>
            <person name="van den Ackerveken G."/>
            <person name="Bottin A."/>
            <person name="Bulone V."/>
            <person name="Diaz-Moreno S.M."/>
            <person name="Dumas B."/>
            <person name="Fan L."/>
            <person name="Gaulin E."/>
            <person name="Govers F."/>
            <person name="Grenville-Briggs L.J."/>
            <person name="Horner N.R."/>
            <person name="Levin J.Z."/>
            <person name="Mammella M."/>
            <person name="Meijer H.J."/>
            <person name="Morris P."/>
            <person name="Nusbaum C."/>
            <person name="Oome S."/>
            <person name="Phillips A.J."/>
            <person name="van Rooyen D."/>
            <person name="Rzeszutek E."/>
            <person name="Saraiva M."/>
            <person name="Secombes C.J."/>
            <person name="Seidl M.F."/>
            <person name="Snel B."/>
            <person name="Stassen J.H."/>
            <person name="Sykes S."/>
            <person name="Tripathy S."/>
            <person name="van den Berg H."/>
            <person name="Vega-Arreguin J.C."/>
            <person name="Wawra S."/>
            <person name="Young S.K."/>
            <person name="Zeng Q."/>
            <person name="Dieguez-Uribeondo J."/>
            <person name="Russ C."/>
            <person name="Tyler B.M."/>
            <person name="van West P."/>
        </authorList>
    </citation>
    <scope>NUCLEOTIDE SEQUENCE [LARGE SCALE GENOMIC DNA]</scope>
    <source>
        <strain evidence="2 3">CBS 223.65</strain>
    </source>
</reference>
<dbReference type="RefSeq" id="XP_012200828.1">
    <property type="nucleotide sequence ID" value="XM_012345438.1"/>
</dbReference>
<evidence type="ECO:0000313" key="3">
    <source>
        <dbReference type="Proteomes" id="UP000030745"/>
    </source>
</evidence>
<sequence length="432" mass="47709">MKAKWTARDGLQKRWDQLSKKIPTKTVAQIEAFFTAIVAHVRSLLMFGQVAMDANQPDEVRLALICWYRLFASSPMSGADLENPSQKRAIVHRLTTSFLKSRKQMIAAKSAKKKTAKELASPGAATTVPLTTTTTPVHHPLVRKKRALPLPTVETPEKRVRHVPSRESSPASSPTPVRAASVASPAYVYDLTTPSKKRQIKVRLVPIDKRTQAAVSQTGAMPKVELKMSSSKRISDVCDHMMKKWAAVLPLLPARSTLRVVPLGDRLHPGWGTHDISVTCLDIFSHCRQIAADGLVDTVTLEYRWEMEVNDENASPSFVTPNKTEYLTPQRVKLPRPTNLTVEKPIPVPLDLDFLPSPHEVPVRDPHDPQVTLNFSTDFNGFLDEGPGACSALMDSLGVPPSVATPRKPTKRITPTLVTPLLRLEMPPPSVV</sequence>
<organism evidence="2 3">
    <name type="scientific">Saprolegnia parasitica (strain CBS 223.65)</name>
    <dbReference type="NCBI Taxonomy" id="695850"/>
    <lineage>
        <taxon>Eukaryota</taxon>
        <taxon>Sar</taxon>
        <taxon>Stramenopiles</taxon>
        <taxon>Oomycota</taxon>
        <taxon>Saprolegniomycetes</taxon>
        <taxon>Saprolegniales</taxon>
        <taxon>Saprolegniaceae</taxon>
        <taxon>Saprolegnia</taxon>
    </lineage>
</organism>
<proteinExistence type="predicted"/>
<dbReference type="STRING" id="695850.A0A067CPC8"/>
<feature type="region of interest" description="Disordered" evidence="1">
    <location>
        <begin position="117"/>
        <end position="178"/>
    </location>
</feature>
<dbReference type="EMBL" id="KK583211">
    <property type="protein sequence ID" value="KDO28386.1"/>
    <property type="molecule type" value="Genomic_DNA"/>
</dbReference>
<dbReference type="AlphaFoldDB" id="A0A067CPC8"/>
<dbReference type="GeneID" id="24128959"/>
<name>A0A067CPC8_SAPPC</name>